<protein>
    <submittedName>
        <fullName evidence="1">Copper chaperone PCu(A)C</fullName>
    </submittedName>
</protein>
<organism evidence="1 2">
    <name type="scientific">Oceanobacter antarcticus</name>
    <dbReference type="NCBI Taxonomy" id="3133425"/>
    <lineage>
        <taxon>Bacteria</taxon>
        <taxon>Pseudomonadati</taxon>
        <taxon>Pseudomonadota</taxon>
        <taxon>Gammaproteobacteria</taxon>
        <taxon>Oceanospirillales</taxon>
        <taxon>Oceanospirillaceae</taxon>
        <taxon>Oceanobacter</taxon>
    </lineage>
</organism>
<sequence length="183" mass="19533">MSRRDLIRPLSTRSQPVPFVRCGFYWLRLVSLVLGAALGTVSAYGQTETGSGTGNTGSVSTMEISDAIVRAPIPGRSISAAFLTLKNSGSGQDRLLSAKADWADHIEIHTHTHANGVMKMRQIDGLDVPAGQTVTLQPGGLHLMLFGLQQPLPAVIGKELPLTLCFVHSGCLLTTATLVDMRQ</sequence>
<dbReference type="SUPFAM" id="SSF110087">
    <property type="entry name" value="DR1885-like metal-binding protein"/>
    <property type="match status" value="1"/>
</dbReference>
<dbReference type="Gene3D" id="2.60.40.1890">
    <property type="entry name" value="PCu(A)C copper chaperone"/>
    <property type="match status" value="1"/>
</dbReference>
<name>A0ABW8NEI7_9GAMM</name>
<comment type="caution">
    <text evidence="1">The sequence shown here is derived from an EMBL/GenBank/DDBJ whole genome shotgun (WGS) entry which is preliminary data.</text>
</comment>
<accession>A0ABW8NEI7</accession>
<dbReference type="EMBL" id="JBBKTX010000003">
    <property type="protein sequence ID" value="MFK4751366.1"/>
    <property type="molecule type" value="Genomic_DNA"/>
</dbReference>
<dbReference type="PANTHER" id="PTHR36302">
    <property type="entry name" value="BLR7088 PROTEIN"/>
    <property type="match status" value="1"/>
</dbReference>
<evidence type="ECO:0000313" key="2">
    <source>
        <dbReference type="Proteomes" id="UP001620597"/>
    </source>
</evidence>
<dbReference type="InterPro" id="IPR036182">
    <property type="entry name" value="PCuAC_sf"/>
</dbReference>
<proteinExistence type="predicted"/>
<dbReference type="InterPro" id="IPR058248">
    <property type="entry name" value="Lxx211020-like"/>
</dbReference>
<dbReference type="Proteomes" id="UP001620597">
    <property type="component" value="Unassembled WGS sequence"/>
</dbReference>
<evidence type="ECO:0000313" key="1">
    <source>
        <dbReference type="EMBL" id="MFK4751366.1"/>
    </source>
</evidence>
<dbReference type="RefSeq" id="WP_416204837.1">
    <property type="nucleotide sequence ID" value="NZ_JBBKTX010000003.1"/>
</dbReference>
<dbReference type="InterPro" id="IPR007410">
    <property type="entry name" value="LpqE-like"/>
</dbReference>
<dbReference type="Pfam" id="PF04314">
    <property type="entry name" value="PCuAC"/>
    <property type="match status" value="1"/>
</dbReference>
<dbReference type="PANTHER" id="PTHR36302:SF1">
    <property type="entry name" value="COPPER CHAPERONE PCU(A)C"/>
    <property type="match status" value="1"/>
</dbReference>
<reference evidence="1 2" key="1">
    <citation type="submission" date="2024-03" db="EMBL/GenBank/DDBJ databases">
        <title>High-quality draft genome sequence of Oceanobacter sp. wDCs-4.</title>
        <authorList>
            <person name="Dong C."/>
        </authorList>
    </citation>
    <scope>NUCLEOTIDE SEQUENCE [LARGE SCALE GENOMIC DNA]</scope>
    <source>
        <strain evidence="2">wDCs-4</strain>
    </source>
</reference>
<gene>
    <name evidence="1" type="ORF">WG929_02985</name>
</gene>
<keyword evidence="2" id="KW-1185">Reference proteome</keyword>